<keyword evidence="3" id="KW-1185">Reference proteome</keyword>
<comment type="caution">
    <text evidence="2">The sequence shown here is derived from an EMBL/GenBank/DDBJ whole genome shotgun (WGS) entry which is preliminary data.</text>
</comment>
<organism evidence="2 3">
    <name type="scientific">Tritrichomonas musculus</name>
    <dbReference type="NCBI Taxonomy" id="1915356"/>
    <lineage>
        <taxon>Eukaryota</taxon>
        <taxon>Metamonada</taxon>
        <taxon>Parabasalia</taxon>
        <taxon>Tritrichomonadida</taxon>
        <taxon>Tritrichomonadidae</taxon>
        <taxon>Tritrichomonas</taxon>
    </lineage>
</organism>
<evidence type="ECO:0000313" key="2">
    <source>
        <dbReference type="EMBL" id="KAK8842618.1"/>
    </source>
</evidence>
<dbReference type="EMBL" id="JAPFFF010000037">
    <property type="protein sequence ID" value="KAK8842618.1"/>
    <property type="molecule type" value="Genomic_DNA"/>
</dbReference>
<evidence type="ECO:0000313" key="3">
    <source>
        <dbReference type="Proteomes" id="UP001470230"/>
    </source>
</evidence>
<proteinExistence type="predicted"/>
<feature type="region of interest" description="Disordered" evidence="1">
    <location>
        <begin position="46"/>
        <end position="69"/>
    </location>
</feature>
<feature type="compositionally biased region" description="Acidic residues" evidence="1">
    <location>
        <begin position="52"/>
        <end position="69"/>
    </location>
</feature>
<dbReference type="Proteomes" id="UP001470230">
    <property type="component" value="Unassembled WGS sequence"/>
</dbReference>
<reference evidence="2 3" key="1">
    <citation type="submission" date="2024-04" db="EMBL/GenBank/DDBJ databases">
        <title>Tritrichomonas musculus Genome.</title>
        <authorList>
            <person name="Alves-Ferreira E."/>
            <person name="Grigg M."/>
            <person name="Lorenzi H."/>
            <person name="Galac M."/>
        </authorList>
    </citation>
    <scope>NUCLEOTIDE SEQUENCE [LARGE SCALE GENOMIC DNA]</scope>
    <source>
        <strain evidence="2 3">EAF2021</strain>
    </source>
</reference>
<evidence type="ECO:0000256" key="1">
    <source>
        <dbReference type="SAM" id="MobiDB-lite"/>
    </source>
</evidence>
<sequence length="69" mass="8130">MRAWSRITPDHMISAWSIPGLVEAYREVQKEEEDSNQLITNLMIEDSGLNDLYEEEEDFDTESSDDDYR</sequence>
<gene>
    <name evidence="2" type="ORF">M9Y10_025477</name>
</gene>
<protein>
    <submittedName>
        <fullName evidence="2">Uncharacterized protein</fullName>
    </submittedName>
</protein>
<name>A0ABR2H8S4_9EUKA</name>
<accession>A0ABR2H8S4</accession>